<protein>
    <submittedName>
        <fullName evidence="1">Uncharacterized protein</fullName>
    </submittedName>
</protein>
<reference evidence="1" key="1">
    <citation type="journal article" date="2021" name="PeerJ">
        <title>Extensive microbial diversity within the chicken gut microbiome revealed by metagenomics and culture.</title>
        <authorList>
            <person name="Gilroy R."/>
            <person name="Ravi A."/>
            <person name="Getino M."/>
            <person name="Pursley I."/>
            <person name="Horton D.L."/>
            <person name="Alikhan N.F."/>
            <person name="Baker D."/>
            <person name="Gharbi K."/>
            <person name="Hall N."/>
            <person name="Watson M."/>
            <person name="Adriaenssens E.M."/>
            <person name="Foster-Nyarko E."/>
            <person name="Jarju S."/>
            <person name="Secka A."/>
            <person name="Antonio M."/>
            <person name="Oren A."/>
            <person name="Chaudhuri R.R."/>
            <person name="La Ragione R."/>
            <person name="Hildebrand F."/>
            <person name="Pallen M.J."/>
        </authorList>
    </citation>
    <scope>NUCLEOTIDE SEQUENCE</scope>
    <source>
        <strain evidence="1">CHK188-5543</strain>
    </source>
</reference>
<sequence>MNTSLLYHSFLELETLAAPPPPLFREIFPLPAKKMFHVKRLRRRFFGGLRPPGGVSRETERGVAPAARLLKQSFRPP</sequence>
<evidence type="ECO:0000313" key="1">
    <source>
        <dbReference type="EMBL" id="HIX65613.1"/>
    </source>
</evidence>
<name>A0A9D1WR66_9FIRM</name>
<evidence type="ECO:0000313" key="2">
    <source>
        <dbReference type="Proteomes" id="UP000886800"/>
    </source>
</evidence>
<reference evidence="1" key="2">
    <citation type="submission" date="2021-04" db="EMBL/GenBank/DDBJ databases">
        <authorList>
            <person name="Gilroy R."/>
        </authorList>
    </citation>
    <scope>NUCLEOTIDE SEQUENCE</scope>
    <source>
        <strain evidence="1">CHK188-5543</strain>
    </source>
</reference>
<gene>
    <name evidence="1" type="ORF">H9736_05120</name>
</gene>
<feature type="non-terminal residue" evidence="1">
    <location>
        <position position="77"/>
    </location>
</feature>
<organism evidence="1 2">
    <name type="scientific">Candidatus Anaerotruncus excrementipullorum</name>
    <dbReference type="NCBI Taxonomy" id="2838465"/>
    <lineage>
        <taxon>Bacteria</taxon>
        <taxon>Bacillati</taxon>
        <taxon>Bacillota</taxon>
        <taxon>Clostridia</taxon>
        <taxon>Eubacteriales</taxon>
        <taxon>Oscillospiraceae</taxon>
        <taxon>Anaerotruncus</taxon>
    </lineage>
</organism>
<comment type="caution">
    <text evidence="1">The sequence shown here is derived from an EMBL/GenBank/DDBJ whole genome shotgun (WGS) entry which is preliminary data.</text>
</comment>
<dbReference type="EMBL" id="DXES01000116">
    <property type="protein sequence ID" value="HIX65613.1"/>
    <property type="molecule type" value="Genomic_DNA"/>
</dbReference>
<dbReference type="AlphaFoldDB" id="A0A9D1WR66"/>
<accession>A0A9D1WR66</accession>
<proteinExistence type="predicted"/>
<dbReference type="Proteomes" id="UP000886800">
    <property type="component" value="Unassembled WGS sequence"/>
</dbReference>